<protein>
    <submittedName>
        <fullName evidence="2">Polymorphic toxin type 15 domain-containing protein</fullName>
    </submittedName>
</protein>
<dbReference type="EMBL" id="CP086239">
    <property type="protein sequence ID" value="WAG62146.1"/>
    <property type="molecule type" value="Genomic_DNA"/>
</dbReference>
<dbReference type="AlphaFoldDB" id="A0AA47EL12"/>
<reference evidence="2" key="1">
    <citation type="submission" date="2021-11" db="EMBL/GenBank/DDBJ databases">
        <title>Clostridia strains as spoilage organisms.</title>
        <authorList>
            <person name="Wambui J."/>
            <person name="Stevens M.J.A."/>
            <person name="Stephan R."/>
        </authorList>
    </citation>
    <scope>NUCLEOTIDE SEQUENCE</scope>
    <source>
        <strain evidence="2">CF009</strain>
    </source>
</reference>
<dbReference type="RefSeq" id="WP_253200370.1">
    <property type="nucleotide sequence ID" value="NZ_CP086239.1"/>
</dbReference>
<feature type="domain" description="Novel toxin 15" evidence="1">
    <location>
        <begin position="138"/>
        <end position="285"/>
    </location>
</feature>
<dbReference type="Proteomes" id="UP001164733">
    <property type="component" value="Chromosome"/>
</dbReference>
<name>A0AA47EL12_9CLOT</name>
<evidence type="ECO:0000313" key="2">
    <source>
        <dbReference type="EMBL" id="WAG62146.1"/>
    </source>
</evidence>
<proteinExistence type="predicted"/>
<evidence type="ECO:0000313" key="3">
    <source>
        <dbReference type="Proteomes" id="UP001164733"/>
    </source>
</evidence>
<evidence type="ECO:0000259" key="1">
    <source>
        <dbReference type="Pfam" id="PF15604"/>
    </source>
</evidence>
<organism evidence="2 3">
    <name type="scientific">Clostridium estertheticum</name>
    <dbReference type="NCBI Taxonomy" id="238834"/>
    <lineage>
        <taxon>Bacteria</taxon>
        <taxon>Bacillati</taxon>
        <taxon>Bacillota</taxon>
        <taxon>Clostridia</taxon>
        <taxon>Eubacteriales</taxon>
        <taxon>Clostridiaceae</taxon>
        <taxon>Clostridium</taxon>
    </lineage>
</organism>
<dbReference type="InterPro" id="IPR028949">
    <property type="entry name" value="Ntox15"/>
</dbReference>
<gene>
    <name evidence="2" type="ORF">LL038_07895</name>
</gene>
<sequence>MGEALGAKMVIGGVTNGFESVIRQTLEGKGINFKTLLLDAGIGAATAGVFHGAGKLFQKASPFVKKAFSKISSKISENTRIAKIALSNIEKGPKSGVLGSNFGNVDEALGRFTKEFKKVKSGIPKTSEVEVNFNRNLKHDAVEFERQLKDQEKGLNSSTIEEYLTNRDRYLKEGRALEGNAAQRVGRENAHLEKVNELRKSGVPIEEAEKQASDWMKTQAALHNPDQIAGGNPLNIGGVGDKRINSSLGSQWKSRIAEMDEQIRGMAENMTETQRKSQHLNIKLTQ</sequence>
<dbReference type="Pfam" id="PF15604">
    <property type="entry name" value="Ntox15"/>
    <property type="match status" value="1"/>
</dbReference>
<accession>A0AA47EL12</accession>